<dbReference type="Pfam" id="PF03732">
    <property type="entry name" value="Retrotrans_gag"/>
    <property type="match status" value="1"/>
</dbReference>
<feature type="compositionally biased region" description="Polar residues" evidence="1">
    <location>
        <begin position="130"/>
        <end position="143"/>
    </location>
</feature>
<accession>A0A6V7PWC3</accession>
<feature type="domain" description="Retrotransposon gag" evidence="2">
    <location>
        <begin position="14"/>
        <end position="57"/>
    </location>
</feature>
<gene>
    <name evidence="3" type="ORF">CB5_LOCUS18204</name>
</gene>
<evidence type="ECO:0000259" key="2">
    <source>
        <dbReference type="Pfam" id="PF03732"/>
    </source>
</evidence>
<feature type="compositionally biased region" description="Basic and acidic residues" evidence="1">
    <location>
        <begin position="94"/>
        <end position="107"/>
    </location>
</feature>
<evidence type="ECO:0000313" key="3">
    <source>
        <dbReference type="EMBL" id="CAD1834993.1"/>
    </source>
</evidence>
<evidence type="ECO:0000256" key="1">
    <source>
        <dbReference type="SAM" id="MobiDB-lite"/>
    </source>
</evidence>
<feature type="region of interest" description="Disordered" evidence="1">
    <location>
        <begin position="94"/>
        <end position="143"/>
    </location>
</feature>
<dbReference type="AlphaFoldDB" id="A0A6V7PWC3"/>
<sequence length="143" mass="16544">MVAPLREDAETYPPWKKFRELLYNQYFKDSTKQGLEHEPGRLRQGNRTMAEYEQDFSCIGLKPNIRILIASHGVMTFDECLDRALMVQNDIEEARIERDASEKNGDKKRSHFKSSGSSFSNKRPQKHPRTQQSARSAPSGNQR</sequence>
<name>A0A6V7PWC3_ANACO</name>
<feature type="compositionally biased region" description="Low complexity" evidence="1">
    <location>
        <begin position="113"/>
        <end position="122"/>
    </location>
</feature>
<proteinExistence type="predicted"/>
<reference evidence="3" key="1">
    <citation type="submission" date="2020-07" db="EMBL/GenBank/DDBJ databases">
        <authorList>
            <person name="Lin J."/>
        </authorList>
    </citation>
    <scope>NUCLEOTIDE SEQUENCE</scope>
</reference>
<dbReference type="InterPro" id="IPR005162">
    <property type="entry name" value="Retrotrans_gag_dom"/>
</dbReference>
<protein>
    <recommendedName>
        <fullName evidence="2">Retrotransposon gag domain-containing protein</fullName>
    </recommendedName>
</protein>
<organism evidence="3">
    <name type="scientific">Ananas comosus var. bracteatus</name>
    <name type="common">red pineapple</name>
    <dbReference type="NCBI Taxonomy" id="296719"/>
    <lineage>
        <taxon>Eukaryota</taxon>
        <taxon>Viridiplantae</taxon>
        <taxon>Streptophyta</taxon>
        <taxon>Embryophyta</taxon>
        <taxon>Tracheophyta</taxon>
        <taxon>Spermatophyta</taxon>
        <taxon>Magnoliopsida</taxon>
        <taxon>Liliopsida</taxon>
        <taxon>Poales</taxon>
        <taxon>Bromeliaceae</taxon>
        <taxon>Bromelioideae</taxon>
        <taxon>Ananas</taxon>
    </lineage>
</organism>
<dbReference type="EMBL" id="LR862152">
    <property type="protein sequence ID" value="CAD1834993.1"/>
    <property type="molecule type" value="Genomic_DNA"/>
</dbReference>